<reference evidence="15 16" key="1">
    <citation type="submission" date="2017-08" db="EMBL/GenBank/DDBJ databases">
        <authorList>
            <person name="de Groot N.N."/>
        </authorList>
    </citation>
    <scope>NUCLEOTIDE SEQUENCE [LARGE SCALE GENOMIC DNA]</scope>
    <source>
        <strain evidence="15 16">Nm15</strain>
    </source>
</reference>
<comment type="similarity">
    <text evidence="2">In the C-terminal section; belongs to the MurCDEF family.</text>
</comment>
<evidence type="ECO:0000256" key="5">
    <source>
        <dbReference type="ARBA" id="ARBA00013005"/>
    </source>
</evidence>
<dbReference type="Pfam" id="PF08245">
    <property type="entry name" value="Mur_ligase_M"/>
    <property type="match status" value="1"/>
</dbReference>
<protein>
    <recommendedName>
        <fullName evidence="6">Cyanophycin synthetase</fullName>
        <ecNumber evidence="5">6.3.2.29</ecNumber>
        <ecNumber evidence="4">6.3.2.30</ecNumber>
    </recommendedName>
    <alternativeName>
        <fullName evidence="10">Cyanophycin synthase</fullName>
    </alternativeName>
</protein>
<evidence type="ECO:0000256" key="1">
    <source>
        <dbReference type="ARBA" id="ARBA00003184"/>
    </source>
</evidence>
<dbReference type="EC" id="6.3.2.30" evidence="4"/>
<evidence type="ECO:0000256" key="11">
    <source>
        <dbReference type="ARBA" id="ARBA00048094"/>
    </source>
</evidence>
<dbReference type="SMART" id="SM01209">
    <property type="entry name" value="GARS_A"/>
    <property type="match status" value="1"/>
</dbReference>
<evidence type="ECO:0000259" key="14">
    <source>
        <dbReference type="PROSITE" id="PS50975"/>
    </source>
</evidence>
<name>A0A285BYZ7_9PROT</name>
<dbReference type="PANTHER" id="PTHR23135:SF18">
    <property type="entry name" value="CYANOPHYCIN SYNTHETASE"/>
    <property type="match status" value="1"/>
</dbReference>
<comment type="subunit">
    <text evidence="3">Homodimer.</text>
</comment>
<accession>A0A285BYZ7</accession>
<evidence type="ECO:0000256" key="9">
    <source>
        <dbReference type="ARBA" id="ARBA00022840"/>
    </source>
</evidence>
<dbReference type="InterPro" id="IPR004101">
    <property type="entry name" value="Mur_ligase_C"/>
</dbReference>
<evidence type="ECO:0000256" key="8">
    <source>
        <dbReference type="ARBA" id="ARBA00022741"/>
    </source>
</evidence>
<dbReference type="InterPro" id="IPR011761">
    <property type="entry name" value="ATP-grasp"/>
</dbReference>
<dbReference type="Pfam" id="PF08443">
    <property type="entry name" value="RimK"/>
    <property type="match status" value="1"/>
</dbReference>
<evidence type="ECO:0000313" key="15">
    <source>
        <dbReference type="EMBL" id="SNX60305.1"/>
    </source>
</evidence>
<dbReference type="Proteomes" id="UP000242498">
    <property type="component" value="Chromosome I"/>
</dbReference>
<evidence type="ECO:0000256" key="3">
    <source>
        <dbReference type="ARBA" id="ARBA00011738"/>
    </source>
</evidence>
<dbReference type="InterPro" id="IPR036615">
    <property type="entry name" value="Mur_ligase_C_dom_sf"/>
</dbReference>
<dbReference type="NCBIfam" id="TIGR02068">
    <property type="entry name" value="cya_phycin_syn"/>
    <property type="match status" value="1"/>
</dbReference>
<comment type="function">
    <text evidence="1">Catalyzes the ATP-dependent polymerization of arginine and aspartate to multi-L-arginyl-poly-L-aspartic acid (cyanophycin; a water-insoluble reserve polymer).</text>
</comment>
<evidence type="ECO:0000256" key="13">
    <source>
        <dbReference type="PROSITE-ProRule" id="PRU00409"/>
    </source>
</evidence>
<dbReference type="InterPro" id="IPR044019">
    <property type="entry name" value="Cyanophycin_syn_N"/>
</dbReference>
<dbReference type="GO" id="GO:0046872">
    <property type="term" value="F:metal ion binding"/>
    <property type="evidence" value="ECO:0007669"/>
    <property type="project" value="InterPro"/>
</dbReference>
<evidence type="ECO:0000256" key="12">
    <source>
        <dbReference type="ARBA" id="ARBA00048425"/>
    </source>
</evidence>
<dbReference type="SUPFAM" id="SSF53623">
    <property type="entry name" value="MurD-like peptide ligases, catalytic domain"/>
    <property type="match status" value="1"/>
</dbReference>
<dbReference type="Gene3D" id="3.90.190.20">
    <property type="entry name" value="Mur ligase, C-terminal domain"/>
    <property type="match status" value="1"/>
</dbReference>
<dbReference type="Gene3D" id="3.40.1190.10">
    <property type="entry name" value="Mur-like, catalytic domain"/>
    <property type="match status" value="1"/>
</dbReference>
<dbReference type="RefSeq" id="WP_096292911.1">
    <property type="nucleotide sequence ID" value="NZ_LT907782.1"/>
</dbReference>
<organism evidence="15 16">
    <name type="scientific">Nitrosomonas ureae</name>
    <dbReference type="NCBI Taxonomy" id="44577"/>
    <lineage>
        <taxon>Bacteria</taxon>
        <taxon>Pseudomonadati</taxon>
        <taxon>Pseudomonadota</taxon>
        <taxon>Betaproteobacteria</taxon>
        <taxon>Nitrosomonadales</taxon>
        <taxon>Nitrosomonadaceae</taxon>
        <taxon>Nitrosomonas</taxon>
    </lineage>
</organism>
<feature type="domain" description="ATP-grasp" evidence="14">
    <location>
        <begin position="209"/>
        <end position="462"/>
    </location>
</feature>
<dbReference type="InterPro" id="IPR013651">
    <property type="entry name" value="ATP-grasp_RimK-type"/>
</dbReference>
<dbReference type="InterPro" id="IPR018109">
    <property type="entry name" value="Folylpolyglutamate_synth_CS"/>
</dbReference>
<evidence type="ECO:0000313" key="16">
    <source>
        <dbReference type="Proteomes" id="UP000242498"/>
    </source>
</evidence>
<dbReference type="Pfam" id="PF02786">
    <property type="entry name" value="CPSase_L_D2"/>
    <property type="match status" value="1"/>
</dbReference>
<dbReference type="InterPro" id="IPR036565">
    <property type="entry name" value="Mur-like_cat_sf"/>
</dbReference>
<evidence type="ECO:0000256" key="7">
    <source>
        <dbReference type="ARBA" id="ARBA00022598"/>
    </source>
</evidence>
<dbReference type="AlphaFoldDB" id="A0A285BYZ7"/>
<dbReference type="Pfam" id="PF02875">
    <property type="entry name" value="Mur_ligase_C"/>
    <property type="match status" value="1"/>
</dbReference>
<dbReference type="GO" id="GO:0005524">
    <property type="term" value="F:ATP binding"/>
    <property type="evidence" value="ECO:0007669"/>
    <property type="project" value="UniProtKB-UniRule"/>
</dbReference>
<comment type="catalytic activity">
    <reaction evidence="11">
        <text>[L-4-(L-arginin-2-N-yl)aspartate](n)-L-aspartate + L-arginine + ATP = [L-4-(L-arginin-2-N-yl)aspartate](n+1) + ADP + phosphate + H(+)</text>
        <dbReference type="Rhea" id="RHEA:23888"/>
        <dbReference type="Rhea" id="RHEA-COMP:13732"/>
        <dbReference type="Rhea" id="RHEA-COMP:13733"/>
        <dbReference type="ChEBI" id="CHEBI:15378"/>
        <dbReference type="ChEBI" id="CHEBI:30616"/>
        <dbReference type="ChEBI" id="CHEBI:32682"/>
        <dbReference type="ChEBI" id="CHEBI:43474"/>
        <dbReference type="ChEBI" id="CHEBI:137986"/>
        <dbReference type="ChEBI" id="CHEBI:137990"/>
        <dbReference type="ChEBI" id="CHEBI:456216"/>
        <dbReference type="EC" id="6.3.2.30"/>
    </reaction>
</comment>
<dbReference type="EC" id="6.3.2.29" evidence="5"/>
<dbReference type="Pfam" id="PF18921">
    <property type="entry name" value="Cyanophycin_syn"/>
    <property type="match status" value="1"/>
</dbReference>
<dbReference type="SUPFAM" id="SSF56059">
    <property type="entry name" value="Glutathione synthetase ATP-binding domain-like"/>
    <property type="match status" value="1"/>
</dbReference>
<keyword evidence="7" id="KW-0436">Ligase</keyword>
<dbReference type="PANTHER" id="PTHR23135">
    <property type="entry name" value="MUR LIGASE FAMILY MEMBER"/>
    <property type="match status" value="1"/>
</dbReference>
<proteinExistence type="inferred from homology"/>
<keyword evidence="9 13" id="KW-0067">ATP-binding</keyword>
<dbReference type="SUPFAM" id="SSF53244">
    <property type="entry name" value="MurD-like peptide ligases, peptide-binding domain"/>
    <property type="match status" value="1"/>
</dbReference>
<dbReference type="PROSITE" id="PS50975">
    <property type="entry name" value="ATP_GRASP"/>
    <property type="match status" value="1"/>
</dbReference>
<dbReference type="OrthoDB" id="9803907at2"/>
<evidence type="ECO:0000256" key="6">
    <source>
        <dbReference type="ARBA" id="ARBA00022036"/>
    </source>
</evidence>
<dbReference type="InterPro" id="IPR013221">
    <property type="entry name" value="Mur_ligase_cen"/>
</dbReference>
<dbReference type="GO" id="GO:0071160">
    <property type="term" value="F:cyanophycin synthetase activity (L-aspartate-adding)"/>
    <property type="evidence" value="ECO:0007669"/>
    <property type="project" value="UniProtKB-EC"/>
</dbReference>
<dbReference type="InterPro" id="IPR013815">
    <property type="entry name" value="ATP_grasp_subdomain_1"/>
</dbReference>
<dbReference type="PROSITE" id="PS01011">
    <property type="entry name" value="FOLYLPOLYGLU_SYNT_1"/>
    <property type="match status" value="1"/>
</dbReference>
<keyword evidence="8 13" id="KW-0547">Nucleotide-binding</keyword>
<dbReference type="Gene3D" id="3.30.1490.20">
    <property type="entry name" value="ATP-grasp fold, A domain"/>
    <property type="match status" value="1"/>
</dbReference>
<evidence type="ECO:0000256" key="2">
    <source>
        <dbReference type="ARBA" id="ARBA00009060"/>
    </source>
</evidence>
<dbReference type="GO" id="GO:0071161">
    <property type="term" value="F:cyanophycin synthetase activity (L-arginine-adding)"/>
    <property type="evidence" value="ECO:0007669"/>
    <property type="project" value="UniProtKB-EC"/>
</dbReference>
<dbReference type="InterPro" id="IPR011810">
    <property type="entry name" value="Cya_phycin_syn"/>
</dbReference>
<dbReference type="GO" id="GO:0004326">
    <property type="term" value="F:tetrahydrofolylpolyglutamate synthase activity"/>
    <property type="evidence" value="ECO:0007669"/>
    <property type="project" value="InterPro"/>
</dbReference>
<evidence type="ECO:0000256" key="4">
    <source>
        <dbReference type="ARBA" id="ARBA00012968"/>
    </source>
</evidence>
<dbReference type="InterPro" id="IPR005479">
    <property type="entry name" value="CPAse_ATP-bd"/>
</dbReference>
<dbReference type="EMBL" id="LT907782">
    <property type="protein sequence ID" value="SNX60305.1"/>
    <property type="molecule type" value="Genomic_DNA"/>
</dbReference>
<dbReference type="NCBIfam" id="NF010623">
    <property type="entry name" value="PRK14016.1"/>
    <property type="match status" value="1"/>
</dbReference>
<dbReference type="Gene3D" id="3.30.470.20">
    <property type="entry name" value="ATP-grasp fold, B domain"/>
    <property type="match status" value="1"/>
</dbReference>
<sequence>MKILRIRTLRGPNLWSQHTSIEAIIHCVGSEKNIENIQGFKARLCSRFPEISLLRLSDQHETITIAHVVESAARDLQLQAGCSINFSRTVQTSEVDTFHVIVGYSEEKVGQLAFKLAQTLCISAITDTDFDLADALHRLRKLYEDIRLGPSTGAIVQAAVARGIPFRRLTEGSLVQLGWGSKQRRIQASGSDKTSAVAESIVQDKELTKTLLHAAGIPVPLGRSVSNAEDAWAAAREVGMPVVIKPRDSNQGKGVTVNRINEDDVKAAYMIASEISNNVIVERYIPGYDYRMLIVGNRLIAAARRDPPQVIGDGILTIQELVEQINRDPMRGEGHIASLTKIQLDEISLAHLAIQGLTAASVPLKGMHVVLRNNANLSTGGTATDVTDDVHPDLAAHAIAAAQVVGLDICGVDVVCNTVMKSLEDQGGGIIEINASPGLRMHLQPSFGKGRAVGKAIIDYMFTPGEDARIPVIAVTGTNGKTTTTQLIASILEKSNKRTGVACTNGVFIAGQCIDTGDCSGPKSARNILSHPDVDAAVLETARGGLLREGLGFDHCDVAVVTNIGMGDHLGMAYVNTVEELSLVKRVVVQNVKSETGFAVLNAADPLVASMAEYCPGSVIFFAHNSHHPVLARHHAQHKRVVYVENDYIVAVSDCSEYRIPLNEIPLTKNGTIRFQIENVLAAVGAGWALGIGWSDICAGVTNFVNNTQTAPGRFNLFNYRNATLIADYGHNPDAIQALVSAIENIPSRKRSVVISAAGDRRDEDIRQQTRILGDAFDEVVLYQDKCQRGRADGEVLSLLREGLENARRTQKIREIIGEAIAIDAALSNLQDGDLCLILVDQVEQSLGQINNRIASG</sequence>
<gene>
    <name evidence="15" type="ORF">SAMN06296273_1768</name>
</gene>
<evidence type="ECO:0000256" key="10">
    <source>
        <dbReference type="ARBA" id="ARBA00031353"/>
    </source>
</evidence>
<comment type="catalytic activity">
    <reaction evidence="12">
        <text>[L-4-(L-arginin-2-N-yl)aspartate](n) + L-aspartate + ATP = [L-4-(L-arginin-2-N-yl)aspartate](n)-L-aspartate + ADP + phosphate + H(+)</text>
        <dbReference type="Rhea" id="RHEA:13277"/>
        <dbReference type="Rhea" id="RHEA-COMP:13728"/>
        <dbReference type="Rhea" id="RHEA-COMP:13733"/>
        <dbReference type="ChEBI" id="CHEBI:15378"/>
        <dbReference type="ChEBI" id="CHEBI:29991"/>
        <dbReference type="ChEBI" id="CHEBI:30616"/>
        <dbReference type="ChEBI" id="CHEBI:43474"/>
        <dbReference type="ChEBI" id="CHEBI:137986"/>
        <dbReference type="ChEBI" id="CHEBI:137990"/>
        <dbReference type="ChEBI" id="CHEBI:456216"/>
        <dbReference type="EC" id="6.3.2.29"/>
    </reaction>
</comment>